<accession>A0ABN3E282</accession>
<name>A0ABN3E282_9MICO</name>
<organism evidence="2 3">
    <name type="scientific">Herbiconiux moechotypicola</name>
    <dbReference type="NCBI Taxonomy" id="637393"/>
    <lineage>
        <taxon>Bacteria</taxon>
        <taxon>Bacillati</taxon>
        <taxon>Actinomycetota</taxon>
        <taxon>Actinomycetes</taxon>
        <taxon>Micrococcales</taxon>
        <taxon>Microbacteriaceae</taxon>
        <taxon>Herbiconiux</taxon>
    </lineage>
</organism>
<keyword evidence="3" id="KW-1185">Reference proteome</keyword>
<dbReference type="PANTHER" id="PTHR35010">
    <property type="entry name" value="BLL4672 PROTEIN-RELATED"/>
    <property type="match status" value="1"/>
</dbReference>
<dbReference type="Pfam" id="PF17765">
    <property type="entry name" value="MLTR_LBD"/>
    <property type="match status" value="1"/>
</dbReference>
<dbReference type="InterPro" id="IPR001387">
    <property type="entry name" value="Cro/C1-type_HTH"/>
</dbReference>
<protein>
    <submittedName>
        <fullName evidence="2">Helix-turn-helix transcriptional regulator</fullName>
    </submittedName>
</protein>
<comment type="caution">
    <text evidence="2">The sequence shown here is derived from an EMBL/GenBank/DDBJ whole genome shotgun (WGS) entry which is preliminary data.</text>
</comment>
<dbReference type="Gene3D" id="1.10.260.40">
    <property type="entry name" value="lambda repressor-like DNA-binding domains"/>
    <property type="match status" value="1"/>
</dbReference>
<dbReference type="Gene3D" id="3.30.450.180">
    <property type="match status" value="1"/>
</dbReference>
<evidence type="ECO:0000313" key="2">
    <source>
        <dbReference type="EMBL" id="GAA2246772.1"/>
    </source>
</evidence>
<dbReference type="RefSeq" id="WP_259480859.1">
    <property type="nucleotide sequence ID" value="NZ_BAAAQY010000012.1"/>
</dbReference>
<gene>
    <name evidence="2" type="ORF">GCM10009851_35300</name>
</gene>
<evidence type="ECO:0000259" key="1">
    <source>
        <dbReference type="PROSITE" id="PS50943"/>
    </source>
</evidence>
<sequence>MTPFTPGSQLGDYLRARRQRTTPEQVGLVAKPGRRVPGLRREEVAELAGVSPDYYLRLEQGKDRRPSDQVIAGLARALRLDDDARRYLVRLAAPRPFLRPATESHPLSASVTALLDQWATLPAYATDANQNVLAATSLARALAPGLLRPGVNLLVSAFEQAAHVTTESPDAEEGAEWESTLREMTAAFRYHGDLDDPGFHQIVGALTNRYPLFRTLWAEHDARPQLSGVRPAHVDTFGWVDFRWQTLDVPGPAPHFITILFPTAGSRGIEALDHLARRSGDEDDSASLLSA</sequence>
<dbReference type="EMBL" id="BAAAQY010000012">
    <property type="protein sequence ID" value="GAA2246772.1"/>
    <property type="molecule type" value="Genomic_DNA"/>
</dbReference>
<dbReference type="InterPro" id="IPR041413">
    <property type="entry name" value="MLTR_LBD"/>
</dbReference>
<reference evidence="3" key="1">
    <citation type="journal article" date="2019" name="Int. J. Syst. Evol. Microbiol.">
        <title>The Global Catalogue of Microorganisms (GCM) 10K type strain sequencing project: providing services to taxonomists for standard genome sequencing and annotation.</title>
        <authorList>
            <consortium name="The Broad Institute Genomics Platform"/>
            <consortium name="The Broad Institute Genome Sequencing Center for Infectious Disease"/>
            <person name="Wu L."/>
            <person name="Ma J."/>
        </authorList>
    </citation>
    <scope>NUCLEOTIDE SEQUENCE [LARGE SCALE GENOMIC DNA]</scope>
    <source>
        <strain evidence="3">JCM 16117</strain>
    </source>
</reference>
<dbReference type="Proteomes" id="UP001500929">
    <property type="component" value="Unassembled WGS sequence"/>
</dbReference>
<dbReference type="PANTHER" id="PTHR35010:SF2">
    <property type="entry name" value="BLL4672 PROTEIN"/>
    <property type="match status" value="1"/>
</dbReference>
<dbReference type="SMART" id="SM00530">
    <property type="entry name" value="HTH_XRE"/>
    <property type="match status" value="1"/>
</dbReference>
<dbReference type="InterPro" id="IPR010982">
    <property type="entry name" value="Lambda_DNA-bd_dom_sf"/>
</dbReference>
<dbReference type="CDD" id="cd00093">
    <property type="entry name" value="HTH_XRE"/>
    <property type="match status" value="1"/>
</dbReference>
<evidence type="ECO:0000313" key="3">
    <source>
        <dbReference type="Proteomes" id="UP001500929"/>
    </source>
</evidence>
<proteinExistence type="predicted"/>
<dbReference type="Pfam" id="PF13560">
    <property type="entry name" value="HTH_31"/>
    <property type="match status" value="1"/>
</dbReference>
<dbReference type="PROSITE" id="PS50943">
    <property type="entry name" value="HTH_CROC1"/>
    <property type="match status" value="1"/>
</dbReference>
<dbReference type="SUPFAM" id="SSF47413">
    <property type="entry name" value="lambda repressor-like DNA-binding domains"/>
    <property type="match status" value="1"/>
</dbReference>
<feature type="domain" description="HTH cro/C1-type" evidence="1">
    <location>
        <begin position="38"/>
        <end position="85"/>
    </location>
</feature>